<dbReference type="InterPro" id="IPR011990">
    <property type="entry name" value="TPR-like_helical_dom_sf"/>
</dbReference>
<dbReference type="STRING" id="617002.SAMN05660653_00286"/>
<dbReference type="InterPro" id="IPR019734">
    <property type="entry name" value="TPR_rpt"/>
</dbReference>
<dbReference type="SUPFAM" id="SSF48452">
    <property type="entry name" value="TPR-like"/>
    <property type="match status" value="1"/>
</dbReference>
<keyword evidence="3" id="KW-0808">Transferase</keyword>
<keyword evidence="1" id="KW-0802">TPR repeat</keyword>
<dbReference type="InterPro" id="IPR003776">
    <property type="entry name" value="YcaO-like_dom"/>
</dbReference>
<dbReference type="Gene3D" id="1.25.40.10">
    <property type="entry name" value="Tetratricopeptide repeat domain"/>
    <property type="match status" value="1"/>
</dbReference>
<dbReference type="Pfam" id="PF13432">
    <property type="entry name" value="TPR_16"/>
    <property type="match status" value="1"/>
</dbReference>
<dbReference type="EMBL" id="FMXO01000001">
    <property type="protein sequence ID" value="SDB05409.1"/>
    <property type="molecule type" value="Genomic_DNA"/>
</dbReference>
<dbReference type="Pfam" id="PF02624">
    <property type="entry name" value="YcaO"/>
    <property type="match status" value="1"/>
</dbReference>
<dbReference type="Gene3D" id="3.30.160.660">
    <property type="match status" value="1"/>
</dbReference>
<dbReference type="Gene3D" id="3.30.40.250">
    <property type="match status" value="1"/>
</dbReference>
<evidence type="ECO:0000313" key="4">
    <source>
        <dbReference type="Proteomes" id="UP000198771"/>
    </source>
</evidence>
<evidence type="ECO:0000313" key="3">
    <source>
        <dbReference type="EMBL" id="SDB05409.1"/>
    </source>
</evidence>
<protein>
    <submittedName>
        <fullName evidence="3">Ribosomal protein S12 methylthiotransferase accessory factor</fullName>
    </submittedName>
</protein>
<dbReference type="PANTHER" id="PTHR37809">
    <property type="entry name" value="RIBOSOMAL PROTEIN S12 METHYLTHIOTRANSFERASE ACCESSORY FACTOR YCAO"/>
    <property type="match status" value="1"/>
</dbReference>
<proteinExistence type="predicted"/>
<feature type="domain" description="YcaO" evidence="2">
    <location>
        <begin position="76"/>
        <end position="427"/>
    </location>
</feature>
<feature type="repeat" description="TPR" evidence="1">
    <location>
        <begin position="530"/>
        <end position="563"/>
    </location>
</feature>
<sequence>MSIHLKPCPKGHTRELDKVCSPEQTVQWVRKALAVFGEDILAETRRIDTGRLGIPVYLSVCGEMARQVMPTRKQMGKGASAIQAEASALMELVERFSFFSFWKGVQDVVPCTWSEAERKWPGKILPISEIAGSVAEDIAEERARALMDLVSWRFVPATRLDTGQEMLVPLEWFKKINEFNGSSAGNTEEESILQGLCELVERHVCAVVDRRQMETPTIDPASVEDPVLRDLLNAFERQGIVVLLKDFSLGLPVPTVAAVAYDPATFPDSSEIVFTAGTASTPAKAAIRALTEVAQLAGDFETGSNYEASGLSKFTELEQIAWLERGDSVALASLPDIGREDILDELKCFCEGLLDQNFRAYSVQTIQPALNVPTHYSFIPGFQFRERAQNSTIGLFVGRMLAEESSFEQAQAGLETLRKMYPLAAFPVFFRGLLAIRREAFQEARELLARSEQGLEQQDDQALAAFYQGYAMSQEQRWPASIPHLDRAIRLCPEVKEYFNLRGVANFKLGEYALAESDFRSALNLDSGSAMDLANMGLCVKFQGRTEEAEHLLQSALDLDPNLGFARTHLLELQSGRAA</sequence>
<gene>
    <name evidence="3" type="ORF">SAMN05660653_00286</name>
</gene>
<evidence type="ECO:0000256" key="1">
    <source>
        <dbReference type="PROSITE-ProRule" id="PRU00339"/>
    </source>
</evidence>
<keyword evidence="3" id="KW-0689">Ribosomal protein</keyword>
<keyword evidence="3" id="KW-0687">Ribonucleoprotein</keyword>
<dbReference type="GO" id="GO:0016740">
    <property type="term" value="F:transferase activity"/>
    <property type="evidence" value="ECO:0007669"/>
    <property type="project" value="UniProtKB-KW"/>
</dbReference>
<dbReference type="SMART" id="SM00028">
    <property type="entry name" value="TPR"/>
    <property type="match status" value="3"/>
</dbReference>
<dbReference type="PANTHER" id="PTHR37809:SF1">
    <property type="entry name" value="RIBOSOMAL PROTEIN S12 METHYLTHIOTRANSFERASE ACCESSORY FACTOR YCAO"/>
    <property type="match status" value="1"/>
</dbReference>
<reference evidence="3 4" key="1">
    <citation type="submission" date="2016-10" db="EMBL/GenBank/DDBJ databases">
        <authorList>
            <person name="de Groot N.N."/>
        </authorList>
    </citation>
    <scope>NUCLEOTIDE SEQUENCE [LARGE SCALE GENOMIC DNA]</scope>
    <source>
        <strain evidence="3 4">ASO4-2</strain>
    </source>
</reference>
<dbReference type="Gene3D" id="3.30.1330.230">
    <property type="match status" value="1"/>
</dbReference>
<dbReference type="NCBIfam" id="TIGR00702">
    <property type="entry name" value="YcaO-type kinase domain"/>
    <property type="match status" value="1"/>
</dbReference>
<name>A0A1G6AAK5_9BACT</name>
<dbReference type="AlphaFoldDB" id="A0A1G6AAK5"/>
<dbReference type="PROSITE" id="PS51664">
    <property type="entry name" value="YCAO"/>
    <property type="match status" value="1"/>
</dbReference>
<dbReference type="GO" id="GO:0005840">
    <property type="term" value="C:ribosome"/>
    <property type="evidence" value="ECO:0007669"/>
    <property type="project" value="UniProtKB-KW"/>
</dbReference>
<organism evidence="3 4">
    <name type="scientific">Desulfonatronum thiosulfatophilum</name>
    <dbReference type="NCBI Taxonomy" id="617002"/>
    <lineage>
        <taxon>Bacteria</taxon>
        <taxon>Pseudomonadati</taxon>
        <taxon>Thermodesulfobacteriota</taxon>
        <taxon>Desulfovibrionia</taxon>
        <taxon>Desulfovibrionales</taxon>
        <taxon>Desulfonatronaceae</taxon>
        <taxon>Desulfonatronum</taxon>
    </lineage>
</organism>
<dbReference type="OrthoDB" id="5380721at2"/>
<keyword evidence="4" id="KW-1185">Reference proteome</keyword>
<dbReference type="RefSeq" id="WP_092116460.1">
    <property type="nucleotide sequence ID" value="NZ_FMXO01000001.1"/>
</dbReference>
<evidence type="ECO:0000259" key="2">
    <source>
        <dbReference type="PROSITE" id="PS51664"/>
    </source>
</evidence>
<dbReference type="Proteomes" id="UP000198771">
    <property type="component" value="Unassembled WGS sequence"/>
</dbReference>
<accession>A0A1G6AAK5</accession>
<dbReference type="PROSITE" id="PS50005">
    <property type="entry name" value="TPR"/>
    <property type="match status" value="1"/>
</dbReference>